<reference evidence="2" key="3">
    <citation type="journal article" date="2017" name="Nature">
        <title>Genome sequence of the progenitor of the wheat D genome Aegilops tauschii.</title>
        <authorList>
            <person name="Luo M.C."/>
            <person name="Gu Y.Q."/>
            <person name="Puiu D."/>
            <person name="Wang H."/>
            <person name="Twardziok S.O."/>
            <person name="Deal K.R."/>
            <person name="Huo N."/>
            <person name="Zhu T."/>
            <person name="Wang L."/>
            <person name="Wang Y."/>
            <person name="McGuire P.E."/>
            <person name="Liu S."/>
            <person name="Long H."/>
            <person name="Ramasamy R.K."/>
            <person name="Rodriguez J.C."/>
            <person name="Van S.L."/>
            <person name="Yuan L."/>
            <person name="Wang Z."/>
            <person name="Xia Z."/>
            <person name="Xiao L."/>
            <person name="Anderson O.D."/>
            <person name="Ouyang S."/>
            <person name="Liang Y."/>
            <person name="Zimin A.V."/>
            <person name="Pertea G."/>
            <person name="Qi P."/>
            <person name="Bennetzen J.L."/>
            <person name="Dai X."/>
            <person name="Dawson M.W."/>
            <person name="Muller H.G."/>
            <person name="Kugler K."/>
            <person name="Rivarola-Duarte L."/>
            <person name="Spannagl M."/>
            <person name="Mayer K.F.X."/>
            <person name="Lu F.H."/>
            <person name="Bevan M.W."/>
            <person name="Leroy P."/>
            <person name="Li P."/>
            <person name="You F.M."/>
            <person name="Sun Q."/>
            <person name="Liu Z."/>
            <person name="Lyons E."/>
            <person name="Wicker T."/>
            <person name="Salzberg S.L."/>
            <person name="Devos K.M."/>
            <person name="Dvorak J."/>
        </authorList>
    </citation>
    <scope>NUCLEOTIDE SEQUENCE [LARGE SCALE GENOMIC DNA]</scope>
    <source>
        <strain evidence="2">cv. AL8/78</strain>
    </source>
</reference>
<evidence type="ECO:0000313" key="2">
    <source>
        <dbReference type="EnsemblPlants" id="AET5Gv21059800.7"/>
    </source>
</evidence>
<protein>
    <submittedName>
        <fullName evidence="2">Uncharacterized protein</fullName>
    </submittedName>
</protein>
<sequence length="190" mass="20449">ISLGFPTPPGYPALRRPQRSASIFTLTPTPILPPNFPATSPQKFHPSAQPLSPPPPPPTSILAAAPPSAEPLFTSADAPSRRSASSTVEICRDSSCVRLPYTVERHHAVRRPAPRCSVSCADLLAACVGNFLLVLAAGNLICYLNRRQELQPARRLPAELHQPSASSAARSPVPELHRRLQQAARRPCPI</sequence>
<dbReference type="Gramene" id="AET5Gv21059800.7">
    <property type="protein sequence ID" value="AET5Gv21059800.7"/>
    <property type="gene ID" value="AET5Gv21059800"/>
</dbReference>
<reference evidence="2" key="5">
    <citation type="journal article" date="2021" name="G3 (Bethesda)">
        <title>Aegilops tauschii genome assembly Aet v5.0 features greater sequence contiguity and improved annotation.</title>
        <authorList>
            <person name="Wang L."/>
            <person name="Zhu T."/>
            <person name="Rodriguez J.C."/>
            <person name="Deal K.R."/>
            <person name="Dubcovsky J."/>
            <person name="McGuire P.E."/>
            <person name="Lux T."/>
            <person name="Spannagl M."/>
            <person name="Mayer K.F.X."/>
            <person name="Baldrich P."/>
            <person name="Meyers B.C."/>
            <person name="Huo N."/>
            <person name="Gu Y.Q."/>
            <person name="Zhou H."/>
            <person name="Devos K.M."/>
            <person name="Bennetzen J.L."/>
            <person name="Unver T."/>
            <person name="Budak H."/>
            <person name="Gulick P.J."/>
            <person name="Galiba G."/>
            <person name="Kalapos B."/>
            <person name="Nelson D.R."/>
            <person name="Li P."/>
            <person name="You F.M."/>
            <person name="Luo M.C."/>
            <person name="Dvorak J."/>
        </authorList>
    </citation>
    <scope>NUCLEOTIDE SEQUENCE [LARGE SCALE GENOMIC DNA]</scope>
    <source>
        <strain evidence="2">cv. AL8/78</strain>
    </source>
</reference>
<keyword evidence="3" id="KW-1185">Reference proteome</keyword>
<reference evidence="2" key="4">
    <citation type="submission" date="2019-03" db="UniProtKB">
        <authorList>
            <consortium name="EnsemblPlants"/>
        </authorList>
    </citation>
    <scope>IDENTIFICATION</scope>
</reference>
<feature type="region of interest" description="Disordered" evidence="1">
    <location>
        <begin position="1"/>
        <end position="65"/>
    </location>
</feature>
<proteinExistence type="predicted"/>
<organism evidence="2 3">
    <name type="scientific">Aegilops tauschii subsp. strangulata</name>
    <name type="common">Goatgrass</name>
    <dbReference type="NCBI Taxonomy" id="200361"/>
    <lineage>
        <taxon>Eukaryota</taxon>
        <taxon>Viridiplantae</taxon>
        <taxon>Streptophyta</taxon>
        <taxon>Embryophyta</taxon>
        <taxon>Tracheophyta</taxon>
        <taxon>Spermatophyta</taxon>
        <taxon>Magnoliopsida</taxon>
        <taxon>Liliopsida</taxon>
        <taxon>Poales</taxon>
        <taxon>Poaceae</taxon>
        <taxon>BOP clade</taxon>
        <taxon>Pooideae</taxon>
        <taxon>Triticodae</taxon>
        <taxon>Triticeae</taxon>
        <taxon>Triticinae</taxon>
        <taxon>Aegilops</taxon>
    </lineage>
</organism>
<accession>A0A453M671</accession>
<feature type="compositionally biased region" description="Pro residues" evidence="1">
    <location>
        <begin position="1"/>
        <end position="11"/>
    </location>
</feature>
<reference evidence="3" key="1">
    <citation type="journal article" date="2014" name="Science">
        <title>Ancient hybridizations among the ancestral genomes of bread wheat.</title>
        <authorList>
            <consortium name="International Wheat Genome Sequencing Consortium,"/>
            <person name="Marcussen T."/>
            <person name="Sandve S.R."/>
            <person name="Heier L."/>
            <person name="Spannagl M."/>
            <person name="Pfeifer M."/>
            <person name="Jakobsen K.S."/>
            <person name="Wulff B.B."/>
            <person name="Steuernagel B."/>
            <person name="Mayer K.F."/>
            <person name="Olsen O.A."/>
        </authorList>
    </citation>
    <scope>NUCLEOTIDE SEQUENCE [LARGE SCALE GENOMIC DNA]</scope>
    <source>
        <strain evidence="3">cv. AL8/78</strain>
    </source>
</reference>
<evidence type="ECO:0000313" key="3">
    <source>
        <dbReference type="Proteomes" id="UP000015105"/>
    </source>
</evidence>
<dbReference type="Proteomes" id="UP000015105">
    <property type="component" value="Chromosome 5D"/>
</dbReference>
<reference evidence="3" key="2">
    <citation type="journal article" date="2017" name="Nat. Plants">
        <title>The Aegilops tauschii genome reveals multiple impacts of transposons.</title>
        <authorList>
            <person name="Zhao G."/>
            <person name="Zou C."/>
            <person name="Li K."/>
            <person name="Wang K."/>
            <person name="Li T."/>
            <person name="Gao L."/>
            <person name="Zhang X."/>
            <person name="Wang H."/>
            <person name="Yang Z."/>
            <person name="Liu X."/>
            <person name="Jiang W."/>
            <person name="Mao L."/>
            <person name="Kong X."/>
            <person name="Jiao Y."/>
            <person name="Jia J."/>
        </authorList>
    </citation>
    <scope>NUCLEOTIDE SEQUENCE [LARGE SCALE GENOMIC DNA]</scope>
    <source>
        <strain evidence="3">cv. AL8/78</strain>
    </source>
</reference>
<evidence type="ECO:0000256" key="1">
    <source>
        <dbReference type="SAM" id="MobiDB-lite"/>
    </source>
</evidence>
<dbReference type="EnsemblPlants" id="AET5Gv21059800.7">
    <property type="protein sequence ID" value="AET5Gv21059800.7"/>
    <property type="gene ID" value="AET5Gv21059800"/>
</dbReference>
<dbReference type="AlphaFoldDB" id="A0A453M671"/>
<name>A0A453M671_AEGTS</name>